<feature type="active site" evidence="6">
    <location>
        <position position="318"/>
    </location>
</feature>
<gene>
    <name evidence="10" type="primary">cheB</name>
    <name evidence="10" type="ORF">FYJ91_00230</name>
</gene>
<dbReference type="PANTHER" id="PTHR42872:SF6">
    <property type="entry name" value="PROTEIN-GLUTAMATE METHYLESTERASE_PROTEIN-GLUTAMINE GLUTAMINASE"/>
    <property type="match status" value="1"/>
</dbReference>
<keyword evidence="10" id="KW-0808">Transferase</keyword>
<evidence type="ECO:0000256" key="7">
    <source>
        <dbReference type="PROSITE-ProRule" id="PRU00169"/>
    </source>
</evidence>
<dbReference type="GO" id="GO:0005737">
    <property type="term" value="C:cytoplasm"/>
    <property type="evidence" value="ECO:0007669"/>
    <property type="project" value="InterPro"/>
</dbReference>
<dbReference type="CDD" id="cd16432">
    <property type="entry name" value="CheB_Rec"/>
    <property type="match status" value="1"/>
</dbReference>
<dbReference type="InterPro" id="IPR000673">
    <property type="entry name" value="Sig_transdc_resp-reg_Me-estase"/>
</dbReference>
<evidence type="ECO:0000259" key="9">
    <source>
        <dbReference type="PROSITE" id="PS50122"/>
    </source>
</evidence>
<dbReference type="GO" id="GO:0008168">
    <property type="term" value="F:methyltransferase activity"/>
    <property type="evidence" value="ECO:0007669"/>
    <property type="project" value="UniProtKB-KW"/>
</dbReference>
<feature type="active site" evidence="6">
    <location>
        <position position="196"/>
    </location>
</feature>
<dbReference type="RefSeq" id="WP_149520283.1">
    <property type="nucleotide sequence ID" value="NZ_VTOU01000001.1"/>
</dbReference>
<dbReference type="SUPFAM" id="SSF52738">
    <property type="entry name" value="Methylesterase CheB, C-terminal domain"/>
    <property type="match status" value="1"/>
</dbReference>
<dbReference type="InterPro" id="IPR011006">
    <property type="entry name" value="CheY-like_superfamily"/>
</dbReference>
<dbReference type="InterPro" id="IPR008248">
    <property type="entry name" value="CheB-like"/>
</dbReference>
<dbReference type="InterPro" id="IPR001789">
    <property type="entry name" value="Sig_transdc_resp-reg_receiver"/>
</dbReference>
<keyword evidence="2 6" id="KW-0145">Chemotaxis</keyword>
<dbReference type="EC" id="3.1.1.61" evidence="4"/>
<sequence length="377" mass="39103">MAPAGAERGQRRAPGGGRIAAAPPIRILLVDDSLVARTVLARLVEGDSRFEVAGAFPGADRAIDFLRTAPVDIVVLDVEMPGKDGLTALPEILEACKGARVLIVSSAAAKGAAATMRALTLGAADTLLKPTAGSFGADFTRKYIDTLLRLGHRRKAVGAEQAYEPVHVAPMPEPVLVPLRAPQAGGPVECLAIGASTGGLHALSAFLQALPKEFDAPILVTQHLPPVFMSYFANQLRDICGRPAKVAQDGMRLVRGEIIVAPGEGHIRLIMTDVVRIRIDHDPAPSRCMPSVDPMFEAVAELFGPAGVGIVLTGMGRDGTIGARNLVEVGAEVLAQDSSSSVVWGMPGSVARAGLANVVAPPAQLAACVAARGSAWT</sequence>
<feature type="domain" description="CheB-type methylesterase" evidence="9">
    <location>
        <begin position="182"/>
        <end position="376"/>
    </location>
</feature>
<dbReference type="PROSITE" id="PS50110">
    <property type="entry name" value="RESPONSE_REGULATORY"/>
    <property type="match status" value="1"/>
</dbReference>
<feature type="domain" description="Response regulatory" evidence="8">
    <location>
        <begin position="26"/>
        <end position="144"/>
    </location>
</feature>
<dbReference type="AlphaFoldDB" id="A0A5D9CBE3"/>
<keyword evidence="3 6" id="KW-0378">Hydrolase</keyword>
<dbReference type="SMART" id="SM00448">
    <property type="entry name" value="REC"/>
    <property type="match status" value="1"/>
</dbReference>
<protein>
    <recommendedName>
        <fullName evidence="4">protein-glutamate methylesterase</fullName>
        <ecNumber evidence="4">3.1.1.61</ecNumber>
    </recommendedName>
</protein>
<dbReference type="EMBL" id="VTOU01000001">
    <property type="protein sequence ID" value="TZG28617.1"/>
    <property type="molecule type" value="Genomic_DNA"/>
</dbReference>
<dbReference type="InterPro" id="IPR035909">
    <property type="entry name" value="CheB_C"/>
</dbReference>
<dbReference type="Proteomes" id="UP000322077">
    <property type="component" value="Unassembled WGS sequence"/>
</dbReference>
<dbReference type="PANTHER" id="PTHR42872">
    <property type="entry name" value="PROTEIN-GLUTAMATE METHYLESTERASE/PROTEIN-GLUTAMINE GLUTAMINASE"/>
    <property type="match status" value="1"/>
</dbReference>
<comment type="caution">
    <text evidence="10">The sequence shown here is derived from an EMBL/GenBank/DDBJ whole genome shotgun (WGS) entry which is preliminary data.</text>
</comment>
<evidence type="ECO:0000256" key="6">
    <source>
        <dbReference type="PROSITE-ProRule" id="PRU00050"/>
    </source>
</evidence>
<evidence type="ECO:0000256" key="3">
    <source>
        <dbReference type="ARBA" id="ARBA00022801"/>
    </source>
</evidence>
<evidence type="ECO:0000256" key="5">
    <source>
        <dbReference type="ARBA" id="ARBA00048267"/>
    </source>
</evidence>
<dbReference type="GO" id="GO:0032259">
    <property type="term" value="P:methylation"/>
    <property type="evidence" value="ECO:0007669"/>
    <property type="project" value="UniProtKB-KW"/>
</dbReference>
<dbReference type="GO" id="GO:0000156">
    <property type="term" value="F:phosphorelay response regulator activity"/>
    <property type="evidence" value="ECO:0007669"/>
    <property type="project" value="InterPro"/>
</dbReference>
<reference evidence="10 11" key="1">
    <citation type="submission" date="2019-08" db="EMBL/GenBank/DDBJ databases">
        <authorList>
            <person name="Wang G."/>
            <person name="Xu Z."/>
        </authorList>
    </citation>
    <scope>NUCLEOTIDE SEQUENCE [LARGE SCALE GENOMIC DNA]</scope>
    <source>
        <strain evidence="10 11">ZX</strain>
    </source>
</reference>
<dbReference type="GO" id="GO:0008984">
    <property type="term" value="F:protein-glutamate methylesterase activity"/>
    <property type="evidence" value="ECO:0007669"/>
    <property type="project" value="UniProtKB-EC"/>
</dbReference>
<proteinExistence type="predicted"/>
<feature type="active site" evidence="6">
    <location>
        <position position="223"/>
    </location>
</feature>
<dbReference type="PIRSF" id="PIRSF000876">
    <property type="entry name" value="RR_chemtxs_CheB"/>
    <property type="match status" value="1"/>
</dbReference>
<keyword evidence="7" id="KW-0597">Phosphoprotein</keyword>
<dbReference type="GO" id="GO:0006935">
    <property type="term" value="P:chemotaxis"/>
    <property type="evidence" value="ECO:0007669"/>
    <property type="project" value="UniProtKB-UniRule"/>
</dbReference>
<dbReference type="Gene3D" id="3.40.50.2300">
    <property type="match status" value="1"/>
</dbReference>
<organism evidence="10 11">
    <name type="scientific">Sphingomonas montanisoli</name>
    <dbReference type="NCBI Taxonomy" id="2606412"/>
    <lineage>
        <taxon>Bacteria</taxon>
        <taxon>Pseudomonadati</taxon>
        <taxon>Pseudomonadota</taxon>
        <taxon>Alphaproteobacteria</taxon>
        <taxon>Sphingomonadales</taxon>
        <taxon>Sphingomonadaceae</taxon>
        <taxon>Sphingomonas</taxon>
    </lineage>
</organism>
<name>A0A5D9CBE3_9SPHN</name>
<dbReference type="Gene3D" id="3.40.50.180">
    <property type="entry name" value="Methylesterase CheB, C-terminal domain"/>
    <property type="match status" value="1"/>
</dbReference>
<evidence type="ECO:0000259" key="8">
    <source>
        <dbReference type="PROSITE" id="PS50110"/>
    </source>
</evidence>
<evidence type="ECO:0000256" key="1">
    <source>
        <dbReference type="ARBA" id="ARBA00022490"/>
    </source>
</evidence>
<evidence type="ECO:0000256" key="2">
    <source>
        <dbReference type="ARBA" id="ARBA00022500"/>
    </source>
</evidence>
<evidence type="ECO:0000313" key="11">
    <source>
        <dbReference type="Proteomes" id="UP000322077"/>
    </source>
</evidence>
<dbReference type="Pfam" id="PF00072">
    <property type="entry name" value="Response_reg"/>
    <property type="match status" value="1"/>
</dbReference>
<dbReference type="NCBIfam" id="NF001965">
    <property type="entry name" value="PRK00742.1"/>
    <property type="match status" value="1"/>
</dbReference>
<keyword evidence="10" id="KW-0489">Methyltransferase</keyword>
<keyword evidence="11" id="KW-1185">Reference proteome</keyword>
<comment type="catalytic activity">
    <reaction evidence="5">
        <text>[protein]-L-glutamate 5-O-methyl ester + H2O = L-glutamyl-[protein] + methanol + H(+)</text>
        <dbReference type="Rhea" id="RHEA:23236"/>
        <dbReference type="Rhea" id="RHEA-COMP:10208"/>
        <dbReference type="Rhea" id="RHEA-COMP:10311"/>
        <dbReference type="ChEBI" id="CHEBI:15377"/>
        <dbReference type="ChEBI" id="CHEBI:15378"/>
        <dbReference type="ChEBI" id="CHEBI:17790"/>
        <dbReference type="ChEBI" id="CHEBI:29973"/>
        <dbReference type="ChEBI" id="CHEBI:82795"/>
        <dbReference type="EC" id="3.1.1.61"/>
    </reaction>
</comment>
<dbReference type="CDD" id="cd17541">
    <property type="entry name" value="REC_CheB-like"/>
    <property type="match status" value="1"/>
</dbReference>
<dbReference type="PROSITE" id="PS50122">
    <property type="entry name" value="CHEB"/>
    <property type="match status" value="1"/>
</dbReference>
<keyword evidence="1" id="KW-0963">Cytoplasm</keyword>
<feature type="modified residue" description="4-aspartylphosphate" evidence="7">
    <location>
        <position position="77"/>
    </location>
</feature>
<evidence type="ECO:0000313" key="10">
    <source>
        <dbReference type="EMBL" id="TZG28617.1"/>
    </source>
</evidence>
<dbReference type="Pfam" id="PF01339">
    <property type="entry name" value="CheB_methylest"/>
    <property type="match status" value="1"/>
</dbReference>
<evidence type="ECO:0000256" key="4">
    <source>
        <dbReference type="ARBA" id="ARBA00039140"/>
    </source>
</evidence>
<accession>A0A5D9CBE3</accession>
<dbReference type="SUPFAM" id="SSF52172">
    <property type="entry name" value="CheY-like"/>
    <property type="match status" value="1"/>
</dbReference>